<dbReference type="eggNOG" id="ENOG5032SJ5">
    <property type="taxonomic scope" value="Bacteria"/>
</dbReference>
<accession>K9XUB5</accession>
<feature type="region of interest" description="Disordered" evidence="1">
    <location>
        <begin position="1"/>
        <end position="29"/>
    </location>
</feature>
<dbReference type="KEGG" id="scs:Sta7437_1705"/>
<organism evidence="2 3">
    <name type="scientific">Stanieria cyanosphaera (strain ATCC 29371 / PCC 7437)</name>
    <dbReference type="NCBI Taxonomy" id="111780"/>
    <lineage>
        <taxon>Bacteria</taxon>
        <taxon>Bacillati</taxon>
        <taxon>Cyanobacteriota</taxon>
        <taxon>Cyanophyceae</taxon>
        <taxon>Pleurocapsales</taxon>
        <taxon>Dermocarpellaceae</taxon>
        <taxon>Stanieria</taxon>
    </lineage>
</organism>
<dbReference type="AlphaFoldDB" id="K9XUB5"/>
<dbReference type="OrthoDB" id="571921at2"/>
<reference evidence="3" key="1">
    <citation type="journal article" date="2013" name="Proc. Natl. Acad. Sci. U.S.A.">
        <title>Improving the coverage of the cyanobacterial phylum using diversity-driven genome sequencing.</title>
        <authorList>
            <person name="Shih P.M."/>
            <person name="Wu D."/>
            <person name="Latifi A."/>
            <person name="Axen S.D."/>
            <person name="Fewer D.P."/>
            <person name="Talla E."/>
            <person name="Calteau A."/>
            <person name="Cai F."/>
            <person name="Tandeau de Marsac N."/>
            <person name="Rippka R."/>
            <person name="Herdman M."/>
            <person name="Sivonen K."/>
            <person name="Coursin T."/>
            <person name="Laurent T."/>
            <person name="Goodwin L."/>
            <person name="Nolan M."/>
            <person name="Davenport K.W."/>
            <person name="Han C.S."/>
            <person name="Rubin E.M."/>
            <person name="Eisen J.A."/>
            <person name="Woyke T."/>
            <person name="Gugger M."/>
            <person name="Kerfeld C.A."/>
        </authorList>
    </citation>
    <scope>NUCLEOTIDE SEQUENCE [LARGE SCALE GENOMIC DNA]</scope>
    <source>
        <strain evidence="3">ATCC 29371 / PCC 7437</strain>
    </source>
</reference>
<name>K9XUB5_STAC7</name>
<keyword evidence="3" id="KW-1185">Reference proteome</keyword>
<proteinExistence type="predicted"/>
<sequence length="119" mass="13716">MKAQSDSHSNIPHYDPHIIPAETGAREAREGEHFGHVEHDNPADKEHIHTRDGYTIDQEGLINNYAVEPEIYVSQPGDLKEQELERKAERRHLLEELSEDEEGKLTLEHDWRHKGPGLI</sequence>
<dbReference type="EMBL" id="CP003653">
    <property type="protein sequence ID" value="AFZ35267.1"/>
    <property type="molecule type" value="Genomic_DNA"/>
</dbReference>
<feature type="compositionally biased region" description="Basic and acidic residues" evidence="1">
    <location>
        <begin position="103"/>
        <end position="113"/>
    </location>
</feature>
<feature type="region of interest" description="Disordered" evidence="1">
    <location>
        <begin position="95"/>
        <end position="119"/>
    </location>
</feature>
<evidence type="ECO:0000313" key="2">
    <source>
        <dbReference type="EMBL" id="AFZ35267.1"/>
    </source>
</evidence>
<gene>
    <name evidence="2" type="ordered locus">Sta7437_1705</name>
</gene>
<evidence type="ECO:0000256" key="1">
    <source>
        <dbReference type="SAM" id="MobiDB-lite"/>
    </source>
</evidence>
<dbReference type="InterPro" id="IPR048028">
    <property type="entry name" value="Psb34-like"/>
</dbReference>
<evidence type="ECO:0000313" key="3">
    <source>
        <dbReference type="Proteomes" id="UP000010473"/>
    </source>
</evidence>
<feature type="compositionally biased region" description="Polar residues" evidence="1">
    <location>
        <begin position="1"/>
        <end position="10"/>
    </location>
</feature>
<dbReference type="HOGENOM" id="CLU_165403_0_0_3"/>
<dbReference type="Proteomes" id="UP000010473">
    <property type="component" value="Chromosome"/>
</dbReference>
<dbReference type="RefSeq" id="WP_015192938.1">
    <property type="nucleotide sequence ID" value="NC_019748.1"/>
</dbReference>
<protein>
    <submittedName>
        <fullName evidence="2">Uncharacterized protein</fullName>
    </submittedName>
</protein>
<dbReference type="Pfam" id="PF26394">
    <property type="entry name" value="Psb34"/>
    <property type="match status" value="1"/>
</dbReference>